<accession>A0ABW1IYN7</accession>
<keyword evidence="3" id="KW-1185">Reference proteome</keyword>
<sequence>MEESRPPPMTVRVLTSSLLGVLADLARTADTGPDAGQFGAVLLHTCRGHHGAEPGKLELLAGASTDRHTAGHTHTPCSGQLGEPTLWSLRDIKSVITVFKAARGRDPHNTHAVQIHRSGGEITIREDPNLIDEGVSLAFGELDAGDYPAPGLYTMLGAAPPGAVVLGAGGLQLVPATPRTAIPYERLVPFTAVARRRGDIVQLYRHHQHARILVQIGDAYRGVLAPVRLVDEAVGDETAPDTELYPPDLGRWRPRDPPDGDGRPDRWQQLDLDDLAADDDGAES</sequence>
<evidence type="ECO:0000313" key="3">
    <source>
        <dbReference type="Proteomes" id="UP001596302"/>
    </source>
</evidence>
<dbReference type="RefSeq" id="WP_379583177.1">
    <property type="nucleotide sequence ID" value="NZ_JBHSQW010000009.1"/>
</dbReference>
<gene>
    <name evidence="2" type="ORF">ACFQE5_04765</name>
</gene>
<evidence type="ECO:0000313" key="2">
    <source>
        <dbReference type="EMBL" id="MFC5993527.1"/>
    </source>
</evidence>
<feature type="compositionally biased region" description="Basic and acidic residues" evidence="1">
    <location>
        <begin position="250"/>
        <end position="268"/>
    </location>
</feature>
<dbReference type="EMBL" id="JBHSQW010000009">
    <property type="protein sequence ID" value="MFC5993527.1"/>
    <property type="molecule type" value="Genomic_DNA"/>
</dbReference>
<feature type="region of interest" description="Disordered" evidence="1">
    <location>
        <begin position="236"/>
        <end position="284"/>
    </location>
</feature>
<protein>
    <submittedName>
        <fullName evidence="2">Uncharacterized protein</fullName>
    </submittedName>
</protein>
<comment type="caution">
    <text evidence="2">The sequence shown here is derived from an EMBL/GenBank/DDBJ whole genome shotgun (WGS) entry which is preliminary data.</text>
</comment>
<evidence type="ECO:0000256" key="1">
    <source>
        <dbReference type="SAM" id="MobiDB-lite"/>
    </source>
</evidence>
<reference evidence="3" key="1">
    <citation type="journal article" date="2019" name="Int. J. Syst. Evol. Microbiol.">
        <title>The Global Catalogue of Microorganisms (GCM) 10K type strain sequencing project: providing services to taxonomists for standard genome sequencing and annotation.</title>
        <authorList>
            <consortium name="The Broad Institute Genomics Platform"/>
            <consortium name="The Broad Institute Genome Sequencing Center for Infectious Disease"/>
            <person name="Wu L."/>
            <person name="Ma J."/>
        </authorList>
    </citation>
    <scope>NUCLEOTIDE SEQUENCE [LARGE SCALE GENOMIC DNA]</scope>
    <source>
        <strain evidence="3">CCM 8391</strain>
    </source>
</reference>
<feature type="compositionally biased region" description="Acidic residues" evidence="1">
    <location>
        <begin position="271"/>
        <end position="284"/>
    </location>
</feature>
<organism evidence="2 3">
    <name type="scientific">Pseudonocardia hispaniensis</name>
    <dbReference type="NCBI Taxonomy" id="904933"/>
    <lineage>
        <taxon>Bacteria</taxon>
        <taxon>Bacillati</taxon>
        <taxon>Actinomycetota</taxon>
        <taxon>Actinomycetes</taxon>
        <taxon>Pseudonocardiales</taxon>
        <taxon>Pseudonocardiaceae</taxon>
        <taxon>Pseudonocardia</taxon>
    </lineage>
</organism>
<proteinExistence type="predicted"/>
<dbReference type="Proteomes" id="UP001596302">
    <property type="component" value="Unassembled WGS sequence"/>
</dbReference>
<name>A0ABW1IYN7_9PSEU</name>